<dbReference type="PANTHER" id="PTHR47985">
    <property type="entry name" value="OS07G0668900 PROTEIN"/>
    <property type="match status" value="1"/>
</dbReference>
<dbReference type="GO" id="GO:0005524">
    <property type="term" value="F:ATP binding"/>
    <property type="evidence" value="ECO:0007669"/>
    <property type="project" value="UniProtKB-UniRule"/>
</dbReference>
<feature type="binding site" evidence="10">
    <location>
        <position position="288"/>
    </location>
    <ligand>
        <name>ATP</name>
        <dbReference type="ChEBI" id="CHEBI:30616"/>
    </ligand>
</feature>
<dbReference type="OrthoDB" id="541276at2759"/>
<dbReference type="Proteomes" id="UP000639772">
    <property type="component" value="Unassembled WGS sequence"/>
</dbReference>
<proteinExistence type="inferred from homology"/>
<evidence type="ECO:0000256" key="4">
    <source>
        <dbReference type="ARBA" id="ARBA00022527"/>
    </source>
</evidence>
<dbReference type="PROSITE" id="PS50011">
    <property type="entry name" value="PROTEIN_KINASE_DOM"/>
    <property type="match status" value="1"/>
</dbReference>
<keyword evidence="7" id="KW-0418">Kinase</keyword>
<dbReference type="SUPFAM" id="SSF56112">
    <property type="entry name" value="Protein kinase-like (PK-like)"/>
    <property type="match status" value="1"/>
</dbReference>
<gene>
    <name evidence="13" type="ORF">HPP92_017033</name>
</gene>
<evidence type="ECO:0000256" key="7">
    <source>
        <dbReference type="ARBA" id="ARBA00022777"/>
    </source>
</evidence>
<reference evidence="13 14" key="1">
    <citation type="journal article" date="2020" name="Nat. Food">
        <title>A phased Vanilla planifolia genome enables genetic improvement of flavour and production.</title>
        <authorList>
            <person name="Hasing T."/>
            <person name="Tang H."/>
            <person name="Brym M."/>
            <person name="Khazi F."/>
            <person name="Huang T."/>
            <person name="Chambers A.H."/>
        </authorList>
    </citation>
    <scope>NUCLEOTIDE SEQUENCE [LARGE SCALE GENOMIC DNA]</scope>
    <source>
        <tissue evidence="13">Leaf</tissue>
    </source>
</reference>
<evidence type="ECO:0000256" key="9">
    <source>
        <dbReference type="ARBA" id="ARBA00023136"/>
    </source>
</evidence>
<keyword evidence="8 10" id="KW-0067">ATP-binding</keyword>
<accession>A0A835QPC8</accession>
<comment type="similarity">
    <text evidence="2">Belongs to the protein kinase superfamily. Ser/Thr protein kinase family.</text>
</comment>
<feature type="domain" description="Protein kinase" evidence="12">
    <location>
        <begin position="258"/>
        <end position="535"/>
    </location>
</feature>
<dbReference type="InterPro" id="IPR011009">
    <property type="entry name" value="Kinase-like_dom_sf"/>
</dbReference>
<dbReference type="GO" id="GO:0004674">
    <property type="term" value="F:protein serine/threonine kinase activity"/>
    <property type="evidence" value="ECO:0007669"/>
    <property type="project" value="UniProtKB-KW"/>
</dbReference>
<keyword evidence="9" id="KW-0472">Membrane</keyword>
<dbReference type="SMART" id="SM00220">
    <property type="entry name" value="S_TKc"/>
    <property type="match status" value="1"/>
</dbReference>
<evidence type="ECO:0000313" key="13">
    <source>
        <dbReference type="EMBL" id="KAG0472487.1"/>
    </source>
</evidence>
<dbReference type="AlphaFoldDB" id="A0A835QPC8"/>
<evidence type="ECO:0000256" key="10">
    <source>
        <dbReference type="PROSITE-ProRule" id="PRU10141"/>
    </source>
</evidence>
<dbReference type="Gene3D" id="1.10.510.10">
    <property type="entry name" value="Transferase(Phosphotransferase) domain 1"/>
    <property type="match status" value="1"/>
</dbReference>
<evidence type="ECO:0000256" key="2">
    <source>
        <dbReference type="ARBA" id="ARBA00008684"/>
    </source>
</evidence>
<keyword evidence="5" id="KW-0808">Transferase</keyword>
<protein>
    <recommendedName>
        <fullName evidence="12">Protein kinase domain-containing protein</fullName>
    </recommendedName>
</protein>
<dbReference type="InterPro" id="IPR000719">
    <property type="entry name" value="Prot_kinase_dom"/>
</dbReference>
<sequence length="655" mass="72938">MNCFHCSHCCNSPKVSRMDAGARGGAVGCFRCRKASKEERGEMAKGVWGIGCVCICESTAKEGSTEANGCCFRSKASAEEKESSSSRKGRRGIFNCLHCCHGRSDEEKDSKKGKGAACCCLCNEKPSKKNEFAEKPSNKRGKRVMCCCESCCSEPLQERRRTSKRSCEGTTRCFVCACLRKRSASTNNRKRAFRFCWQSRKTEEKVNQLATLVHNISFKSDTGGKDRLAAEEILRLGDGNIAGRVFTYKELLAATNNFRVSNLLGSGGFGRVYKGHIAETNEVIAVKKLDRNGYQGTREFLIEVLMLGLLHHPNLVKLLGYCAESNQRILVYEYMPFGSLQDHLLATSSKNKPLDWFTRMKIAAGAAKGLEHLHDVANPPVIYRDMKASNILLDKNFHPKLSDFGLAKLGPVGDKTHVSTRVMGTYGYCAPEYALTGQLTKMSDVYSYGVLLLELITGRKAIDITRPRDEQHLVHWAAPLFKDKSKFVEMADPLLDGNFPRKALYQVLAVADMCLQHEASTRPLISDVVSAVEYLANPKPDFPCELGAPIDQQSPVSHHESVMNADTSLVKHDHKGKRSAKVGFIARDYEKKRSAYLSLDGRNHESDQNDNRVGTTNSMDFDEENNKMMRNCNFSFDEETFQSLSSVSESSSEEI</sequence>
<dbReference type="PROSITE" id="PS00108">
    <property type="entry name" value="PROTEIN_KINASE_ST"/>
    <property type="match status" value="1"/>
</dbReference>
<keyword evidence="4" id="KW-0723">Serine/threonine-protein kinase</keyword>
<organism evidence="13 14">
    <name type="scientific">Vanilla planifolia</name>
    <name type="common">Vanilla</name>
    <dbReference type="NCBI Taxonomy" id="51239"/>
    <lineage>
        <taxon>Eukaryota</taxon>
        <taxon>Viridiplantae</taxon>
        <taxon>Streptophyta</taxon>
        <taxon>Embryophyta</taxon>
        <taxon>Tracheophyta</taxon>
        <taxon>Spermatophyta</taxon>
        <taxon>Magnoliopsida</taxon>
        <taxon>Liliopsida</taxon>
        <taxon>Asparagales</taxon>
        <taxon>Orchidaceae</taxon>
        <taxon>Vanilloideae</taxon>
        <taxon>Vanilleae</taxon>
        <taxon>Vanilla</taxon>
    </lineage>
</organism>
<dbReference type="FunFam" id="1.10.510.10:FF:000032">
    <property type="entry name" value="Serine/threonine-protein kinase PBS1"/>
    <property type="match status" value="1"/>
</dbReference>
<evidence type="ECO:0000256" key="3">
    <source>
        <dbReference type="ARBA" id="ARBA00022475"/>
    </source>
</evidence>
<dbReference type="FunFam" id="3.30.200.20:FF:000266">
    <property type="entry name" value="probable serine/threonine-protein kinase RLCKVII"/>
    <property type="match status" value="1"/>
</dbReference>
<keyword evidence="3" id="KW-1003">Cell membrane</keyword>
<name>A0A835QPC8_VANPL</name>
<feature type="region of interest" description="Disordered" evidence="11">
    <location>
        <begin position="598"/>
        <end position="624"/>
    </location>
</feature>
<evidence type="ECO:0000259" key="12">
    <source>
        <dbReference type="PROSITE" id="PS50011"/>
    </source>
</evidence>
<evidence type="ECO:0000256" key="5">
    <source>
        <dbReference type="ARBA" id="ARBA00022679"/>
    </source>
</evidence>
<dbReference type="Gene3D" id="3.30.200.20">
    <property type="entry name" value="Phosphorylase Kinase, domain 1"/>
    <property type="match status" value="1"/>
</dbReference>
<dbReference type="InterPro" id="IPR008271">
    <property type="entry name" value="Ser/Thr_kinase_AS"/>
</dbReference>
<keyword evidence="6 10" id="KW-0547">Nucleotide-binding</keyword>
<dbReference type="PANTHER" id="PTHR47985:SF39">
    <property type="entry name" value="SERINE_THREONINE-PROTEIN KINASE PBL23-RELATED"/>
    <property type="match status" value="1"/>
</dbReference>
<evidence type="ECO:0000256" key="1">
    <source>
        <dbReference type="ARBA" id="ARBA00004193"/>
    </source>
</evidence>
<dbReference type="PROSITE" id="PS00107">
    <property type="entry name" value="PROTEIN_KINASE_ATP"/>
    <property type="match status" value="1"/>
</dbReference>
<comment type="subcellular location">
    <subcellularLocation>
        <location evidence="1">Cell membrane</location>
        <topology evidence="1">Lipid-anchor</topology>
    </subcellularLocation>
</comment>
<evidence type="ECO:0000256" key="8">
    <source>
        <dbReference type="ARBA" id="ARBA00022840"/>
    </source>
</evidence>
<comment type="caution">
    <text evidence="13">The sequence shown here is derived from an EMBL/GenBank/DDBJ whole genome shotgun (WGS) entry which is preliminary data.</text>
</comment>
<dbReference type="CDD" id="cd14066">
    <property type="entry name" value="STKc_IRAK"/>
    <property type="match status" value="1"/>
</dbReference>
<evidence type="ECO:0000313" key="14">
    <source>
        <dbReference type="Proteomes" id="UP000639772"/>
    </source>
</evidence>
<dbReference type="EMBL" id="JADCNM010000008">
    <property type="protein sequence ID" value="KAG0472487.1"/>
    <property type="molecule type" value="Genomic_DNA"/>
</dbReference>
<dbReference type="Pfam" id="PF00069">
    <property type="entry name" value="Pkinase"/>
    <property type="match status" value="1"/>
</dbReference>
<feature type="compositionally biased region" description="Basic and acidic residues" evidence="11">
    <location>
        <begin position="601"/>
        <end position="610"/>
    </location>
</feature>
<dbReference type="InterPro" id="IPR017441">
    <property type="entry name" value="Protein_kinase_ATP_BS"/>
</dbReference>
<dbReference type="GO" id="GO:0005886">
    <property type="term" value="C:plasma membrane"/>
    <property type="evidence" value="ECO:0007669"/>
    <property type="project" value="UniProtKB-SubCell"/>
</dbReference>
<dbReference type="GO" id="GO:0090404">
    <property type="term" value="C:pollen tube tip"/>
    <property type="evidence" value="ECO:0007669"/>
    <property type="project" value="UniProtKB-ARBA"/>
</dbReference>
<evidence type="ECO:0000256" key="11">
    <source>
        <dbReference type="SAM" id="MobiDB-lite"/>
    </source>
</evidence>
<evidence type="ECO:0000256" key="6">
    <source>
        <dbReference type="ARBA" id="ARBA00022741"/>
    </source>
</evidence>
<dbReference type="GO" id="GO:0010183">
    <property type="term" value="P:pollen tube guidance"/>
    <property type="evidence" value="ECO:0007669"/>
    <property type="project" value="UniProtKB-ARBA"/>
</dbReference>